<evidence type="ECO:0000256" key="15">
    <source>
        <dbReference type="SAM" id="MobiDB-lite"/>
    </source>
</evidence>
<gene>
    <name evidence="18" type="ORF">Ahy_B06g085124</name>
</gene>
<feature type="domain" description="RING-type" evidence="17">
    <location>
        <begin position="146"/>
        <end position="188"/>
    </location>
</feature>
<dbReference type="EC" id="2.3.2.27" evidence="4"/>
<evidence type="ECO:0000256" key="7">
    <source>
        <dbReference type="ARBA" id="ARBA00022723"/>
    </source>
</evidence>
<evidence type="ECO:0000256" key="6">
    <source>
        <dbReference type="ARBA" id="ARBA00022692"/>
    </source>
</evidence>
<dbReference type="PANTHER" id="PTHR46913">
    <property type="entry name" value="RING-H2 FINGER PROTEIN ATL16"/>
    <property type="match status" value="1"/>
</dbReference>
<dbReference type="GO" id="GO:0008270">
    <property type="term" value="F:zinc ion binding"/>
    <property type="evidence" value="ECO:0007669"/>
    <property type="project" value="UniProtKB-KW"/>
</dbReference>
<comment type="similarity">
    <text evidence="13">Belongs to the RING-type zinc finger family. ATL subfamily.</text>
</comment>
<organism evidence="18 19">
    <name type="scientific">Arachis hypogaea</name>
    <name type="common">Peanut</name>
    <dbReference type="NCBI Taxonomy" id="3818"/>
    <lineage>
        <taxon>Eukaryota</taxon>
        <taxon>Viridiplantae</taxon>
        <taxon>Streptophyta</taxon>
        <taxon>Embryophyta</taxon>
        <taxon>Tracheophyta</taxon>
        <taxon>Spermatophyta</taxon>
        <taxon>Magnoliopsida</taxon>
        <taxon>eudicotyledons</taxon>
        <taxon>Gunneridae</taxon>
        <taxon>Pentapetalae</taxon>
        <taxon>rosids</taxon>
        <taxon>fabids</taxon>
        <taxon>Fabales</taxon>
        <taxon>Fabaceae</taxon>
        <taxon>Papilionoideae</taxon>
        <taxon>50 kb inversion clade</taxon>
        <taxon>dalbergioids sensu lato</taxon>
        <taxon>Dalbergieae</taxon>
        <taxon>Pterocarpus clade</taxon>
        <taxon>Arachis</taxon>
    </lineage>
</organism>
<accession>A0A444YTK8</accession>
<dbReference type="FunFam" id="3.30.40.10:FF:000187">
    <property type="entry name" value="E3 ubiquitin-protein ligase ATL6"/>
    <property type="match status" value="1"/>
</dbReference>
<protein>
    <recommendedName>
        <fullName evidence="4">RING-type E3 ubiquitin transferase</fullName>
        <ecNumber evidence="4">2.3.2.27</ecNumber>
    </recommendedName>
</protein>
<name>A0A444YTK8_ARAHY</name>
<proteinExistence type="inferred from homology"/>
<dbReference type="Proteomes" id="UP000289738">
    <property type="component" value="Chromosome B06"/>
</dbReference>
<dbReference type="EMBL" id="SDMP01000016">
    <property type="protein sequence ID" value="RYR05251.1"/>
    <property type="molecule type" value="Genomic_DNA"/>
</dbReference>
<evidence type="ECO:0000256" key="8">
    <source>
        <dbReference type="ARBA" id="ARBA00022771"/>
    </source>
</evidence>
<dbReference type="InterPro" id="IPR044600">
    <property type="entry name" value="ATL1/ATL16-like"/>
</dbReference>
<evidence type="ECO:0000256" key="14">
    <source>
        <dbReference type="PROSITE-ProRule" id="PRU00175"/>
    </source>
</evidence>
<evidence type="ECO:0000256" key="12">
    <source>
        <dbReference type="ARBA" id="ARBA00023136"/>
    </source>
</evidence>
<dbReference type="AlphaFoldDB" id="A0A444YTK8"/>
<comment type="pathway">
    <text evidence="3">Protein modification; protein ubiquitination.</text>
</comment>
<evidence type="ECO:0000256" key="5">
    <source>
        <dbReference type="ARBA" id="ARBA00022679"/>
    </source>
</evidence>
<feature type="transmembrane region" description="Helical" evidence="16">
    <location>
        <begin position="64"/>
        <end position="84"/>
    </location>
</feature>
<keyword evidence="5" id="KW-0808">Transferase</keyword>
<dbReference type="GO" id="GO:0016567">
    <property type="term" value="P:protein ubiquitination"/>
    <property type="evidence" value="ECO:0007669"/>
    <property type="project" value="UniProtKB-UniPathway"/>
</dbReference>
<dbReference type="Pfam" id="PF13639">
    <property type="entry name" value="zf-RING_2"/>
    <property type="match status" value="1"/>
</dbReference>
<dbReference type="SMART" id="SM00184">
    <property type="entry name" value="RING"/>
    <property type="match status" value="1"/>
</dbReference>
<keyword evidence="10" id="KW-0862">Zinc</keyword>
<evidence type="ECO:0000256" key="13">
    <source>
        <dbReference type="ARBA" id="ARBA00024209"/>
    </source>
</evidence>
<dbReference type="UniPathway" id="UPA00143"/>
<keyword evidence="19" id="KW-1185">Reference proteome</keyword>
<dbReference type="PANTHER" id="PTHR46913:SF22">
    <property type="entry name" value="RING-TYPE E3 UBIQUITIN TRANSFERASE"/>
    <property type="match status" value="1"/>
</dbReference>
<feature type="compositionally biased region" description="Basic residues" evidence="15">
    <location>
        <begin position="407"/>
        <end position="426"/>
    </location>
</feature>
<evidence type="ECO:0000256" key="3">
    <source>
        <dbReference type="ARBA" id="ARBA00004906"/>
    </source>
</evidence>
<keyword evidence="11 16" id="KW-1133">Transmembrane helix</keyword>
<evidence type="ECO:0000256" key="11">
    <source>
        <dbReference type="ARBA" id="ARBA00022989"/>
    </source>
</evidence>
<feature type="region of interest" description="Disordered" evidence="15">
    <location>
        <begin position="389"/>
        <end position="426"/>
    </location>
</feature>
<keyword evidence="7" id="KW-0479">Metal-binding</keyword>
<dbReference type="InterPro" id="IPR013083">
    <property type="entry name" value="Znf_RING/FYVE/PHD"/>
</dbReference>
<keyword evidence="8 14" id="KW-0863">Zinc-finger</keyword>
<evidence type="ECO:0000256" key="4">
    <source>
        <dbReference type="ARBA" id="ARBA00012483"/>
    </source>
</evidence>
<dbReference type="STRING" id="3818.A0A444YTK8"/>
<comment type="catalytic activity">
    <reaction evidence="1">
        <text>S-ubiquitinyl-[E2 ubiquitin-conjugating enzyme]-L-cysteine + [acceptor protein]-L-lysine = [E2 ubiquitin-conjugating enzyme]-L-cysteine + N(6)-ubiquitinyl-[acceptor protein]-L-lysine.</text>
        <dbReference type="EC" id="2.3.2.27"/>
    </reaction>
</comment>
<keyword evidence="9" id="KW-0833">Ubl conjugation pathway</keyword>
<evidence type="ECO:0000256" key="10">
    <source>
        <dbReference type="ARBA" id="ARBA00022833"/>
    </source>
</evidence>
<keyword evidence="6 16" id="KW-0812">Transmembrane</keyword>
<evidence type="ECO:0000256" key="9">
    <source>
        <dbReference type="ARBA" id="ARBA00022786"/>
    </source>
</evidence>
<evidence type="ECO:0000313" key="18">
    <source>
        <dbReference type="EMBL" id="RYR05251.1"/>
    </source>
</evidence>
<dbReference type="CDD" id="cd16461">
    <property type="entry name" value="RING-H2_EL5-like"/>
    <property type="match status" value="1"/>
</dbReference>
<reference evidence="18 19" key="1">
    <citation type="submission" date="2019-01" db="EMBL/GenBank/DDBJ databases">
        <title>Sequencing of cultivated peanut Arachis hypogaea provides insights into genome evolution and oil improvement.</title>
        <authorList>
            <person name="Chen X."/>
        </authorList>
    </citation>
    <scope>NUCLEOTIDE SEQUENCE [LARGE SCALE GENOMIC DNA]</scope>
    <source>
        <strain evidence="19">cv. Fuhuasheng</strain>
        <tissue evidence="18">Leaves</tissue>
    </source>
</reference>
<keyword evidence="12 16" id="KW-0472">Membrane</keyword>
<evidence type="ECO:0000256" key="2">
    <source>
        <dbReference type="ARBA" id="ARBA00004167"/>
    </source>
</evidence>
<sequence length="426" mass="46824">MGSVSNTNPWVAPNSVLKDCSQGICSMYCPQWCYIMYSPPPPSIVLGDGSDDDDSSSGFQFSPLIVAVIGILASTFILVTYYTVISRFCRNRGRVNDQANHSNDDTVNNNEPSQVAATSGMDEAQIKSITVCKYIKNGGLVEGSDCSVCLSEFQENESLRLLPKCNHAFHLPCIDTWLKSQASCPLCRSNIVFSNNNSNPSHSDSALTQIPHPPPATVSVNSLEYQQRSDDVVAIIVQSSQHQQVVVDFGSQVQVKWPNVESANNLDQRRLSVADILNQNDEADPVKNLRYAVIVTPPRMETLFHRCPTTHLYLSPTRRISTSVELAKRRRSLAVPEFSRRCYLTALESLSCRISGPASNPPSDRQRCNHEGRRAATIICESRVEGRCSGSGAANRNGKDAAVVGKATKHPKQHSKTQHTFKSHSS</sequence>
<comment type="caution">
    <text evidence="18">The sequence shown here is derived from an EMBL/GenBank/DDBJ whole genome shotgun (WGS) entry which is preliminary data.</text>
</comment>
<dbReference type="InterPro" id="IPR001841">
    <property type="entry name" value="Znf_RING"/>
</dbReference>
<dbReference type="SUPFAM" id="SSF57850">
    <property type="entry name" value="RING/U-box"/>
    <property type="match status" value="1"/>
</dbReference>
<dbReference type="Gene3D" id="3.30.40.10">
    <property type="entry name" value="Zinc/RING finger domain, C3HC4 (zinc finger)"/>
    <property type="match status" value="1"/>
</dbReference>
<comment type="subcellular location">
    <subcellularLocation>
        <location evidence="2">Membrane</location>
        <topology evidence="2">Single-pass membrane protein</topology>
    </subcellularLocation>
</comment>
<evidence type="ECO:0000313" key="19">
    <source>
        <dbReference type="Proteomes" id="UP000289738"/>
    </source>
</evidence>
<evidence type="ECO:0000259" key="17">
    <source>
        <dbReference type="PROSITE" id="PS50089"/>
    </source>
</evidence>
<dbReference type="PROSITE" id="PS50089">
    <property type="entry name" value="ZF_RING_2"/>
    <property type="match status" value="1"/>
</dbReference>
<evidence type="ECO:0000256" key="16">
    <source>
        <dbReference type="SAM" id="Phobius"/>
    </source>
</evidence>
<dbReference type="GO" id="GO:0061630">
    <property type="term" value="F:ubiquitin protein ligase activity"/>
    <property type="evidence" value="ECO:0007669"/>
    <property type="project" value="UniProtKB-EC"/>
</dbReference>
<evidence type="ECO:0000256" key="1">
    <source>
        <dbReference type="ARBA" id="ARBA00000900"/>
    </source>
</evidence>
<dbReference type="GO" id="GO:0016020">
    <property type="term" value="C:membrane"/>
    <property type="evidence" value="ECO:0007669"/>
    <property type="project" value="UniProtKB-SubCell"/>
</dbReference>